<evidence type="ECO:0000313" key="2">
    <source>
        <dbReference type="Proteomes" id="UP000075714"/>
    </source>
</evidence>
<dbReference type="EMBL" id="LSYV01000012">
    <property type="protein sequence ID" value="KXZ51684.1"/>
    <property type="molecule type" value="Genomic_DNA"/>
</dbReference>
<evidence type="ECO:0000313" key="1">
    <source>
        <dbReference type="EMBL" id="KXZ51684.1"/>
    </source>
</evidence>
<dbReference type="GO" id="GO:0005783">
    <property type="term" value="C:endoplasmic reticulum"/>
    <property type="evidence" value="ECO:0007669"/>
    <property type="project" value="TreeGrafter"/>
</dbReference>
<dbReference type="AlphaFoldDB" id="A0A150GPF5"/>
<dbReference type="OrthoDB" id="90993at2759"/>
<organism evidence="1 2">
    <name type="scientific">Gonium pectorale</name>
    <name type="common">Green alga</name>
    <dbReference type="NCBI Taxonomy" id="33097"/>
    <lineage>
        <taxon>Eukaryota</taxon>
        <taxon>Viridiplantae</taxon>
        <taxon>Chlorophyta</taxon>
        <taxon>core chlorophytes</taxon>
        <taxon>Chlorophyceae</taxon>
        <taxon>CS clade</taxon>
        <taxon>Chlamydomonadales</taxon>
        <taxon>Volvocaceae</taxon>
        <taxon>Gonium</taxon>
    </lineage>
</organism>
<proteinExistence type="predicted"/>
<dbReference type="GO" id="GO:0030149">
    <property type="term" value="P:sphingolipid catabolic process"/>
    <property type="evidence" value="ECO:0007669"/>
    <property type="project" value="TreeGrafter"/>
</dbReference>
<reference evidence="2" key="1">
    <citation type="journal article" date="2016" name="Nat. Commun.">
        <title>The Gonium pectorale genome demonstrates co-option of cell cycle regulation during the evolution of multicellularity.</title>
        <authorList>
            <person name="Hanschen E.R."/>
            <person name="Marriage T.N."/>
            <person name="Ferris P.J."/>
            <person name="Hamaji T."/>
            <person name="Toyoda A."/>
            <person name="Fujiyama A."/>
            <person name="Neme R."/>
            <person name="Noguchi H."/>
            <person name="Minakuchi Y."/>
            <person name="Suzuki M."/>
            <person name="Kawai-Toyooka H."/>
            <person name="Smith D.R."/>
            <person name="Sparks H."/>
            <person name="Anderson J."/>
            <person name="Bakaric R."/>
            <person name="Luria V."/>
            <person name="Karger A."/>
            <person name="Kirschner M.W."/>
            <person name="Durand P.M."/>
            <person name="Michod R.E."/>
            <person name="Nozaki H."/>
            <person name="Olson B.J."/>
        </authorList>
    </citation>
    <scope>NUCLEOTIDE SEQUENCE [LARGE SCALE GENOMIC DNA]</scope>
    <source>
        <strain evidence="2">NIES-2863</strain>
    </source>
</reference>
<dbReference type="GO" id="GO:0004620">
    <property type="term" value="F:phospholipase activity"/>
    <property type="evidence" value="ECO:0007669"/>
    <property type="project" value="TreeGrafter"/>
</dbReference>
<dbReference type="GO" id="GO:0016020">
    <property type="term" value="C:membrane"/>
    <property type="evidence" value="ECO:0007669"/>
    <property type="project" value="TreeGrafter"/>
</dbReference>
<dbReference type="PANTHER" id="PTHR12393">
    <property type="entry name" value="SPHINGOMYELIN PHOSPHODIESTERASE RELATED"/>
    <property type="match status" value="1"/>
</dbReference>
<dbReference type="GO" id="GO:0046513">
    <property type="term" value="P:ceramide biosynthetic process"/>
    <property type="evidence" value="ECO:0007669"/>
    <property type="project" value="TreeGrafter"/>
</dbReference>
<keyword evidence="2" id="KW-1185">Reference proteome</keyword>
<dbReference type="PANTHER" id="PTHR12393:SF6">
    <property type="entry name" value="SPHINGOMYELIN PHOSPHODIESTERASE 2"/>
    <property type="match status" value="1"/>
</dbReference>
<gene>
    <name evidence="1" type="ORF">GPECTOR_11g135</name>
</gene>
<dbReference type="Proteomes" id="UP000075714">
    <property type="component" value="Unassembled WGS sequence"/>
</dbReference>
<sequence>MFGTKGRILAAAAGSPTPDWQAKVEWLEGRRFPRTEDAITEAAGRPNAPQRRKWLRQRGYPVETEFGVVRPTENAARVGNVAAFLYLLTEM</sequence>
<name>A0A150GPF5_GONPE</name>
<comment type="caution">
    <text evidence="1">The sequence shown here is derived from an EMBL/GenBank/DDBJ whole genome shotgun (WGS) entry which is preliminary data.</text>
</comment>
<accession>A0A150GPF5</accession>
<dbReference type="GO" id="GO:0071944">
    <property type="term" value="C:cell periphery"/>
    <property type="evidence" value="ECO:0007669"/>
    <property type="project" value="TreeGrafter"/>
</dbReference>
<protein>
    <submittedName>
        <fullName evidence="1">Uncharacterized protein</fullName>
    </submittedName>
</protein>